<evidence type="ECO:0000313" key="2">
    <source>
        <dbReference type="Proteomes" id="UP001234202"/>
    </source>
</evidence>
<reference evidence="1" key="1">
    <citation type="submission" date="2023-04" db="EMBL/GenBank/DDBJ databases">
        <title>Draft Genome sequencing of Naganishia species isolated from polar environments using Oxford Nanopore Technology.</title>
        <authorList>
            <person name="Leo P."/>
            <person name="Venkateswaran K."/>
        </authorList>
    </citation>
    <scope>NUCLEOTIDE SEQUENCE</scope>
    <source>
        <strain evidence="1">DBVPG 5303</strain>
    </source>
</reference>
<name>A0ACC2XS96_9TREE</name>
<sequence length="571" mass="63012">MATEHLKQQLDNWTEGYVTRLASVESRLSPGEHSEAETCSSRSSTHSSKPDWHRFETAESAQEFLQPAANYAPPPAGLPERPATQDHQTSSKATQQHHATRHPTTMKRGDNSVKQKLLYTAWKKVSKFDKKSNDASVQHRPLHKSLSTRGSARAYLHGIIKQKTPVKTPSHYLLRSNSNKLLVTSSEHSAQNGNGESSSSLLINNGQIDLEPLKREKFRAQGFLITDDGALVVYTDGSAKGDGVAGGRPTRAGCRVWWGESGKAHDCHGNGVRFEHVRAHQGEFGNERADRLAAQGTELPAEPDRQWLGMDDLRKPLPRQQAALRLTCSGPVIPALPETHPLPETDGDEVLEVDEMLDADIDFHPNDRLALNPEEALEREGFILLTDSSSSSASHISKRPNQNSTALDKTNQAPADSERRRSNFVAEDSPEFELIALVETQANNKQSSRTSNGKIISSKRILPGSKATPSEIGGSDDEWVDMDIDSVSGHCKLSRAAITTSNLDMRYHAAFICRRKSSLQQRKAPLESSADTTGPYLRQSLPHNTYRCDMIVPPSGRVAYMMFNLGHLFSL</sequence>
<comment type="caution">
    <text evidence="1">The sequence shown here is derived from an EMBL/GenBank/DDBJ whole genome shotgun (WGS) entry which is preliminary data.</text>
</comment>
<keyword evidence="2" id="KW-1185">Reference proteome</keyword>
<organism evidence="1 2">
    <name type="scientific">Naganishia onofrii</name>
    <dbReference type="NCBI Taxonomy" id="1851511"/>
    <lineage>
        <taxon>Eukaryota</taxon>
        <taxon>Fungi</taxon>
        <taxon>Dikarya</taxon>
        <taxon>Basidiomycota</taxon>
        <taxon>Agaricomycotina</taxon>
        <taxon>Tremellomycetes</taxon>
        <taxon>Filobasidiales</taxon>
        <taxon>Filobasidiaceae</taxon>
        <taxon>Naganishia</taxon>
    </lineage>
</organism>
<proteinExistence type="predicted"/>
<evidence type="ECO:0000313" key="1">
    <source>
        <dbReference type="EMBL" id="KAJ9126501.1"/>
    </source>
</evidence>
<dbReference type="EMBL" id="JASBWV010000005">
    <property type="protein sequence ID" value="KAJ9126501.1"/>
    <property type="molecule type" value="Genomic_DNA"/>
</dbReference>
<gene>
    <name evidence="1" type="ORF">QFC24_002244</name>
</gene>
<accession>A0ACC2XS96</accession>
<protein>
    <submittedName>
        <fullName evidence="1">Uncharacterized protein</fullName>
    </submittedName>
</protein>
<dbReference type="Proteomes" id="UP001234202">
    <property type="component" value="Unassembled WGS sequence"/>
</dbReference>